<dbReference type="Proteomes" id="UP000664534">
    <property type="component" value="Unassembled WGS sequence"/>
</dbReference>
<sequence>MPLCGVCDALDLDQKETYLGPYDGLLAKADDGCEAYLFFCDILLQSSREENYEKGEPVAVVQSGHFTAGKRTGTQYIAPAPPGPCGMPLNYMVFFNSLRLDCRNPNIIEINSWGVDALLFDQCKRENSKGELCFRLLVADRSVPNEFRSELYDPAIDFRRSIPEDAASADCANLIELWLTKCSQHVCKKQTDVLLPTRVIEIPFDTSTPPRVCSSRGRKGRYVALSYCWGVAEMVKLTIKQLASFYTALDVDSLSRNFQDALTLIRSLGFKYLWIDALCIIQDDEADWLAESSKMITVYGEATLVISATAAKDSDSGILTKRRVLYSPVLGLAKSRHLRQRLLRGMWDVDNSPLSTRGWGLQERVLASRIVHFTKRQMIWECAETKYFEASVISDEHISSENSRMGYNKATAQDLINRALRKGQHAGETLGIDSMTSSSLHASKRDVNALTNILGDL</sequence>
<reference evidence="2" key="1">
    <citation type="submission" date="2021-03" db="EMBL/GenBank/DDBJ databases">
        <authorList>
            <person name="Tagirdzhanova G."/>
        </authorList>
    </citation>
    <scope>NUCLEOTIDE SEQUENCE</scope>
</reference>
<keyword evidence="3" id="KW-1185">Reference proteome</keyword>
<dbReference type="EMBL" id="CAJPDT010000045">
    <property type="protein sequence ID" value="CAF9927214.1"/>
    <property type="molecule type" value="Genomic_DNA"/>
</dbReference>
<dbReference type="PANTHER" id="PTHR33112:SF16">
    <property type="entry name" value="HETEROKARYON INCOMPATIBILITY DOMAIN-CONTAINING PROTEIN"/>
    <property type="match status" value="1"/>
</dbReference>
<evidence type="ECO:0000313" key="2">
    <source>
        <dbReference type="EMBL" id="CAF9927214.1"/>
    </source>
</evidence>
<gene>
    <name evidence="2" type="ORF">IMSHALPRED_007166</name>
</gene>
<accession>A0A8H3FMF7</accession>
<protein>
    <recommendedName>
        <fullName evidence="1">Heterokaryon incompatibility domain-containing protein</fullName>
    </recommendedName>
</protein>
<proteinExistence type="predicted"/>
<dbReference type="Pfam" id="PF06985">
    <property type="entry name" value="HET"/>
    <property type="match status" value="1"/>
</dbReference>
<dbReference type="PANTHER" id="PTHR33112">
    <property type="entry name" value="DOMAIN PROTEIN, PUTATIVE-RELATED"/>
    <property type="match status" value="1"/>
</dbReference>
<comment type="caution">
    <text evidence="2">The sequence shown here is derived from an EMBL/GenBank/DDBJ whole genome shotgun (WGS) entry which is preliminary data.</text>
</comment>
<feature type="domain" description="Heterokaryon incompatibility" evidence="1">
    <location>
        <begin position="222"/>
        <end position="363"/>
    </location>
</feature>
<evidence type="ECO:0000313" key="3">
    <source>
        <dbReference type="Proteomes" id="UP000664534"/>
    </source>
</evidence>
<evidence type="ECO:0000259" key="1">
    <source>
        <dbReference type="Pfam" id="PF06985"/>
    </source>
</evidence>
<dbReference type="AlphaFoldDB" id="A0A8H3FMF7"/>
<name>A0A8H3FMF7_9LECA</name>
<dbReference type="OrthoDB" id="5125733at2759"/>
<organism evidence="2 3">
    <name type="scientific">Imshaugia aleurites</name>
    <dbReference type="NCBI Taxonomy" id="172621"/>
    <lineage>
        <taxon>Eukaryota</taxon>
        <taxon>Fungi</taxon>
        <taxon>Dikarya</taxon>
        <taxon>Ascomycota</taxon>
        <taxon>Pezizomycotina</taxon>
        <taxon>Lecanoromycetes</taxon>
        <taxon>OSLEUM clade</taxon>
        <taxon>Lecanoromycetidae</taxon>
        <taxon>Lecanorales</taxon>
        <taxon>Lecanorineae</taxon>
        <taxon>Parmeliaceae</taxon>
        <taxon>Imshaugia</taxon>
    </lineage>
</organism>
<dbReference type="InterPro" id="IPR010730">
    <property type="entry name" value="HET"/>
</dbReference>